<dbReference type="GO" id="GO:0051301">
    <property type="term" value="P:cell division"/>
    <property type="evidence" value="ECO:0007669"/>
    <property type="project" value="UniProtKB-KW"/>
</dbReference>
<dbReference type="GO" id="GO:1903461">
    <property type="term" value="P:Okazaki fragment processing involved in mitotic DNA replication"/>
    <property type="evidence" value="ECO:0007669"/>
    <property type="project" value="TreeGrafter"/>
</dbReference>
<dbReference type="InterPro" id="IPR016059">
    <property type="entry name" value="DNA_ligase_ATP-dep_CS"/>
</dbReference>
<dbReference type="GO" id="GO:0003677">
    <property type="term" value="F:DNA binding"/>
    <property type="evidence" value="ECO:0007669"/>
    <property type="project" value="InterPro"/>
</dbReference>
<dbReference type="PROSITE" id="PS50160">
    <property type="entry name" value="DNA_LIGASE_A3"/>
    <property type="match status" value="1"/>
</dbReference>
<dbReference type="Gene3D" id="2.40.50.140">
    <property type="entry name" value="Nucleic acid-binding proteins"/>
    <property type="match status" value="1"/>
</dbReference>
<evidence type="ECO:0000256" key="12">
    <source>
        <dbReference type="ARBA" id="ARBA00034003"/>
    </source>
</evidence>
<dbReference type="SUPFAM" id="SSF56091">
    <property type="entry name" value="DNA ligase/mRNA capping enzyme, catalytic domain"/>
    <property type="match status" value="1"/>
</dbReference>
<evidence type="ECO:0000256" key="4">
    <source>
        <dbReference type="ARBA" id="ARBA00022618"/>
    </source>
</evidence>
<keyword evidence="3" id="KW-0436">Ligase</keyword>
<evidence type="ECO:0000256" key="8">
    <source>
        <dbReference type="ARBA" id="ARBA00022840"/>
    </source>
</evidence>
<evidence type="ECO:0000313" key="18">
    <source>
        <dbReference type="Proteomes" id="UP000694546"/>
    </source>
</evidence>
<dbReference type="GO" id="GO:0005739">
    <property type="term" value="C:mitochondrion"/>
    <property type="evidence" value="ECO:0007669"/>
    <property type="project" value="TreeGrafter"/>
</dbReference>
<protein>
    <recommendedName>
        <fullName evidence="13">DNA ligase 1</fullName>
        <ecNumber evidence="2">6.5.1.1</ecNumber>
    </recommendedName>
    <alternativeName>
        <fullName evidence="14">DNA ligase I</fullName>
    </alternativeName>
</protein>
<dbReference type="OMA" id="WIKYKRD"/>
<accession>A0A8C5B9L1</accession>
<evidence type="ECO:0000256" key="11">
    <source>
        <dbReference type="ARBA" id="ARBA00023306"/>
    </source>
</evidence>
<gene>
    <name evidence="17" type="primary">lig1</name>
</gene>
<dbReference type="Gene3D" id="3.30.1490.70">
    <property type="match status" value="1"/>
</dbReference>
<keyword evidence="5" id="KW-0235">DNA replication</keyword>
<keyword evidence="11" id="KW-0131">Cell cycle</keyword>
<keyword evidence="9" id="KW-0233">DNA recombination</keyword>
<dbReference type="GO" id="GO:0003910">
    <property type="term" value="F:DNA ligase (ATP) activity"/>
    <property type="evidence" value="ECO:0007669"/>
    <property type="project" value="UniProtKB-EC"/>
</dbReference>
<organism evidence="17 18">
    <name type="scientific">Gadus morhua</name>
    <name type="common">Atlantic cod</name>
    <dbReference type="NCBI Taxonomy" id="8049"/>
    <lineage>
        <taxon>Eukaryota</taxon>
        <taxon>Metazoa</taxon>
        <taxon>Chordata</taxon>
        <taxon>Craniata</taxon>
        <taxon>Vertebrata</taxon>
        <taxon>Euteleostomi</taxon>
        <taxon>Actinopterygii</taxon>
        <taxon>Neopterygii</taxon>
        <taxon>Teleostei</taxon>
        <taxon>Neoteleostei</taxon>
        <taxon>Acanthomorphata</taxon>
        <taxon>Zeiogadaria</taxon>
        <taxon>Gadariae</taxon>
        <taxon>Gadiformes</taxon>
        <taxon>Gadoidei</taxon>
        <taxon>Gadidae</taxon>
        <taxon>Gadus</taxon>
    </lineage>
</organism>
<evidence type="ECO:0000256" key="1">
    <source>
        <dbReference type="ARBA" id="ARBA00007572"/>
    </source>
</evidence>
<keyword evidence="10" id="KW-0234">DNA repair</keyword>
<evidence type="ECO:0000256" key="10">
    <source>
        <dbReference type="ARBA" id="ARBA00023204"/>
    </source>
</evidence>
<dbReference type="Pfam" id="PF04679">
    <property type="entry name" value="DNA_ligase_A_C"/>
    <property type="match status" value="1"/>
</dbReference>
<dbReference type="InterPro" id="IPR012310">
    <property type="entry name" value="DNA_ligase_ATP-dep_cent"/>
</dbReference>
<keyword evidence="4" id="KW-0132">Cell division</keyword>
<comment type="catalytic activity">
    <reaction evidence="12">
        <text>ATP + (deoxyribonucleotide)n-3'-hydroxyl + 5'-phospho-(deoxyribonucleotide)m = (deoxyribonucleotide)n+m + AMP + diphosphate.</text>
        <dbReference type="EC" id="6.5.1.1"/>
    </reaction>
</comment>
<dbReference type="Pfam" id="PF01068">
    <property type="entry name" value="DNA_ligase_A_M"/>
    <property type="match status" value="1"/>
</dbReference>
<evidence type="ECO:0000256" key="7">
    <source>
        <dbReference type="ARBA" id="ARBA00022763"/>
    </source>
</evidence>
<dbReference type="NCBIfam" id="TIGR00574">
    <property type="entry name" value="dnl1"/>
    <property type="match status" value="1"/>
</dbReference>
<keyword evidence="18" id="KW-1185">Reference proteome</keyword>
<evidence type="ECO:0000256" key="13">
    <source>
        <dbReference type="ARBA" id="ARBA00041131"/>
    </source>
</evidence>
<dbReference type="AlphaFoldDB" id="A0A8C5B9L1"/>
<dbReference type="GO" id="GO:0005524">
    <property type="term" value="F:ATP binding"/>
    <property type="evidence" value="ECO:0007669"/>
    <property type="project" value="UniProtKB-KW"/>
</dbReference>
<keyword evidence="7" id="KW-0227">DNA damage</keyword>
<evidence type="ECO:0000256" key="5">
    <source>
        <dbReference type="ARBA" id="ARBA00022705"/>
    </source>
</evidence>
<dbReference type="Pfam" id="PF04675">
    <property type="entry name" value="DNA_ligase_A_N"/>
    <property type="match status" value="1"/>
</dbReference>
<evidence type="ECO:0000256" key="2">
    <source>
        <dbReference type="ARBA" id="ARBA00012727"/>
    </source>
</evidence>
<sequence length="654" mass="73087">MRILISSRLHQRISRCVLSFSLLSDVTPGQKDFDPSRPNYHPIDHACWGRGQKVPYLAVARTFERIEEDSGGKLCVCVGANVCVCVFPDDLLCCVYLCLNQLGPAYLGIELGVGDTVLMKAVAQATGRQLDKIKAEAQEKGDLGLVAESSRSNQRTMFQPANLTAVGVFAKLKEIASMSGNSAMNKKIDIIKGLFVACRFSEARYIVRSLGGKLRIGLAEQSVLAALNQAVCLTPPGQDFPPAVLDAGKGMSTESRRTWLEEKSLILKQTYCEMPNYDVILPVLLKEGIDELPKHCKLTPGRAGQSLQADTWYAGQSLQIHILENGEVRVFSRNQEDNTSKYPDIIARIPKMKKDSVVSCVLDSEAVAWDREKKQIQPFQVLTTRKRKDVDASEIKVQVCIYAFDLLYLNGESLVRQPLSRRRALLKESFSETEGEFVFARYIDSDNTEAIGEFLEQSVKDSCEGLMVKTLEKDATYEIAKRSHNWLKLKKDYLDGVGDTMDLCVIGAYMGKGKRAGAYGGFLLACYDDEGEEFQSVCKIGTGFKDEDLEQHYKFLKEHILPKPRAYYRVDQSTEPDVWLDAVQVWEVKCADLSLSPIYKAGMGLVKKGISLRFPRFLRIRDDKKPEDATNSLQVSHCPPPPPPMLYERIITGS</sequence>
<dbReference type="SUPFAM" id="SSF50249">
    <property type="entry name" value="Nucleic acid-binding proteins"/>
    <property type="match status" value="1"/>
</dbReference>
<dbReference type="GO" id="GO:0006310">
    <property type="term" value="P:DNA recombination"/>
    <property type="evidence" value="ECO:0007669"/>
    <property type="project" value="UniProtKB-KW"/>
</dbReference>
<dbReference type="PROSITE" id="PS00333">
    <property type="entry name" value="DNA_LIGASE_A2"/>
    <property type="match status" value="1"/>
</dbReference>
<dbReference type="InterPro" id="IPR050191">
    <property type="entry name" value="ATP-dep_DNA_ligase"/>
</dbReference>
<reference evidence="17" key="1">
    <citation type="submission" date="2025-08" db="UniProtKB">
        <authorList>
            <consortium name="Ensembl"/>
        </authorList>
    </citation>
    <scope>IDENTIFICATION</scope>
</reference>
<keyword evidence="6" id="KW-0547">Nucleotide-binding</keyword>
<dbReference type="GO" id="GO:0006281">
    <property type="term" value="P:DNA repair"/>
    <property type="evidence" value="ECO:0007669"/>
    <property type="project" value="UniProtKB-KW"/>
</dbReference>
<feature type="domain" description="ATP-dependent DNA ligase family profile" evidence="16">
    <location>
        <begin position="392"/>
        <end position="528"/>
    </location>
</feature>
<evidence type="ECO:0000256" key="14">
    <source>
        <dbReference type="ARBA" id="ARBA00041666"/>
    </source>
</evidence>
<dbReference type="Gene3D" id="3.30.470.30">
    <property type="entry name" value="DNA ligase/mRNA capping enzyme"/>
    <property type="match status" value="1"/>
</dbReference>
<dbReference type="CDD" id="cd07969">
    <property type="entry name" value="OBF_DNA_ligase_I"/>
    <property type="match status" value="1"/>
</dbReference>
<dbReference type="Gene3D" id="1.10.3260.10">
    <property type="entry name" value="DNA ligase, ATP-dependent, N-terminal domain"/>
    <property type="match status" value="1"/>
</dbReference>
<dbReference type="EC" id="6.5.1.1" evidence="2"/>
<reference evidence="17" key="2">
    <citation type="submission" date="2025-09" db="UniProtKB">
        <authorList>
            <consortium name="Ensembl"/>
        </authorList>
    </citation>
    <scope>IDENTIFICATION</scope>
</reference>
<dbReference type="SUPFAM" id="SSF117018">
    <property type="entry name" value="ATP-dependent DNA ligase DNA-binding domain"/>
    <property type="match status" value="1"/>
</dbReference>
<dbReference type="GeneTree" id="ENSGT00940000157783"/>
<keyword evidence="8" id="KW-0067">ATP-binding</keyword>
<evidence type="ECO:0000256" key="3">
    <source>
        <dbReference type="ARBA" id="ARBA00022598"/>
    </source>
</evidence>
<dbReference type="Ensembl" id="ENSGMOT00000074278.1">
    <property type="protein sequence ID" value="ENSGMOP00000042243.1"/>
    <property type="gene ID" value="ENSGMOG00000003715.2"/>
</dbReference>
<dbReference type="GO" id="GO:0005634">
    <property type="term" value="C:nucleus"/>
    <property type="evidence" value="ECO:0007669"/>
    <property type="project" value="TreeGrafter"/>
</dbReference>
<evidence type="ECO:0000256" key="15">
    <source>
        <dbReference type="RuleBase" id="RU004196"/>
    </source>
</evidence>
<dbReference type="InterPro" id="IPR012308">
    <property type="entry name" value="DNA_ligase_ATP-dep_N"/>
</dbReference>
<dbReference type="PANTHER" id="PTHR45674:SF4">
    <property type="entry name" value="DNA LIGASE 1"/>
    <property type="match status" value="1"/>
</dbReference>
<evidence type="ECO:0000256" key="6">
    <source>
        <dbReference type="ARBA" id="ARBA00022741"/>
    </source>
</evidence>
<name>A0A8C5B9L1_GADMO</name>
<dbReference type="GO" id="GO:0071897">
    <property type="term" value="P:DNA biosynthetic process"/>
    <property type="evidence" value="ECO:0007669"/>
    <property type="project" value="InterPro"/>
</dbReference>
<dbReference type="InterPro" id="IPR012309">
    <property type="entry name" value="DNA_ligase_ATP-dep_C"/>
</dbReference>
<evidence type="ECO:0000259" key="16">
    <source>
        <dbReference type="PROSITE" id="PS50160"/>
    </source>
</evidence>
<evidence type="ECO:0000256" key="9">
    <source>
        <dbReference type="ARBA" id="ARBA00023172"/>
    </source>
</evidence>
<dbReference type="InterPro" id="IPR036599">
    <property type="entry name" value="DNA_ligase_N_sf"/>
</dbReference>
<dbReference type="InterPro" id="IPR000977">
    <property type="entry name" value="DNA_ligase_ATP-dep"/>
</dbReference>
<dbReference type="Proteomes" id="UP000694546">
    <property type="component" value="Chromosome 8"/>
</dbReference>
<evidence type="ECO:0000313" key="17">
    <source>
        <dbReference type="Ensembl" id="ENSGMOP00000042243.1"/>
    </source>
</evidence>
<dbReference type="CDD" id="cd07900">
    <property type="entry name" value="Adenylation_DNA_ligase_I_Euk"/>
    <property type="match status" value="1"/>
</dbReference>
<proteinExistence type="inferred from homology"/>
<dbReference type="PANTHER" id="PTHR45674">
    <property type="entry name" value="DNA LIGASE 1/3 FAMILY MEMBER"/>
    <property type="match status" value="1"/>
</dbReference>
<dbReference type="InterPro" id="IPR012340">
    <property type="entry name" value="NA-bd_OB-fold"/>
</dbReference>
<comment type="similarity">
    <text evidence="1 15">Belongs to the ATP-dependent DNA ligase family.</text>
</comment>